<dbReference type="InParanoid" id="B0DI14"/>
<dbReference type="AlphaFoldDB" id="B0DI14"/>
<organism evidence="2">
    <name type="scientific">Laccaria bicolor (strain S238N-H82 / ATCC MYA-4686)</name>
    <name type="common">Bicoloured deceiver</name>
    <name type="synonym">Laccaria laccata var. bicolor</name>
    <dbReference type="NCBI Taxonomy" id="486041"/>
    <lineage>
        <taxon>Eukaryota</taxon>
        <taxon>Fungi</taxon>
        <taxon>Dikarya</taxon>
        <taxon>Basidiomycota</taxon>
        <taxon>Agaricomycotina</taxon>
        <taxon>Agaricomycetes</taxon>
        <taxon>Agaricomycetidae</taxon>
        <taxon>Agaricales</taxon>
        <taxon>Agaricineae</taxon>
        <taxon>Hydnangiaceae</taxon>
        <taxon>Laccaria</taxon>
    </lineage>
</organism>
<sequence length="71" mass="8242">MTSTLVGKLEALSTISEHEGLEDVKDLFPRSSQQYASFPWEECFFNACLLSIQRRHISKHRNMLPILLQLH</sequence>
<protein>
    <submittedName>
        <fullName evidence="1">Predicted protein</fullName>
    </submittedName>
</protein>
<dbReference type="HOGENOM" id="CLU_2740465_0_0_1"/>
<dbReference type="EMBL" id="DS547111">
    <property type="protein sequence ID" value="EDR05927.1"/>
    <property type="molecule type" value="Genomic_DNA"/>
</dbReference>
<accession>B0DI14</accession>
<dbReference type="KEGG" id="lbc:LACBIDRAFT_302632"/>
<name>B0DI14_LACBS</name>
<dbReference type="Proteomes" id="UP000001194">
    <property type="component" value="Unassembled WGS sequence"/>
</dbReference>
<keyword evidence="2" id="KW-1185">Reference proteome</keyword>
<evidence type="ECO:0000313" key="2">
    <source>
        <dbReference type="Proteomes" id="UP000001194"/>
    </source>
</evidence>
<evidence type="ECO:0000313" key="1">
    <source>
        <dbReference type="EMBL" id="EDR05927.1"/>
    </source>
</evidence>
<dbReference type="GeneID" id="6079237"/>
<dbReference type="RefSeq" id="XP_001883603.1">
    <property type="nucleotide sequence ID" value="XM_001883568.1"/>
</dbReference>
<gene>
    <name evidence="1" type="ORF">LACBIDRAFT_302632</name>
</gene>
<proteinExistence type="predicted"/>
<reference evidence="1 2" key="1">
    <citation type="journal article" date="2008" name="Nature">
        <title>The genome of Laccaria bicolor provides insights into mycorrhizal symbiosis.</title>
        <authorList>
            <person name="Martin F."/>
            <person name="Aerts A."/>
            <person name="Ahren D."/>
            <person name="Brun A."/>
            <person name="Danchin E.G.J."/>
            <person name="Duchaussoy F."/>
            <person name="Gibon J."/>
            <person name="Kohler A."/>
            <person name="Lindquist E."/>
            <person name="Pereda V."/>
            <person name="Salamov A."/>
            <person name="Shapiro H.J."/>
            <person name="Wuyts J."/>
            <person name="Blaudez D."/>
            <person name="Buee M."/>
            <person name="Brokstein P."/>
            <person name="Canbaeck B."/>
            <person name="Cohen D."/>
            <person name="Courty P.E."/>
            <person name="Coutinho P.M."/>
            <person name="Delaruelle C."/>
            <person name="Detter J.C."/>
            <person name="Deveau A."/>
            <person name="DiFazio S."/>
            <person name="Duplessis S."/>
            <person name="Fraissinet-Tachet L."/>
            <person name="Lucic E."/>
            <person name="Frey-Klett P."/>
            <person name="Fourrey C."/>
            <person name="Feussner I."/>
            <person name="Gay G."/>
            <person name="Grimwood J."/>
            <person name="Hoegger P.J."/>
            <person name="Jain P."/>
            <person name="Kilaru S."/>
            <person name="Labbe J."/>
            <person name="Lin Y.C."/>
            <person name="Legue V."/>
            <person name="Le Tacon F."/>
            <person name="Marmeisse R."/>
            <person name="Melayah D."/>
            <person name="Montanini B."/>
            <person name="Muratet M."/>
            <person name="Nehls U."/>
            <person name="Niculita-Hirzel H."/>
            <person name="Oudot-Le Secq M.P."/>
            <person name="Peter M."/>
            <person name="Quesneville H."/>
            <person name="Rajashekar B."/>
            <person name="Reich M."/>
            <person name="Rouhier N."/>
            <person name="Schmutz J."/>
            <person name="Yin T."/>
            <person name="Chalot M."/>
            <person name="Henrissat B."/>
            <person name="Kuees U."/>
            <person name="Lucas S."/>
            <person name="Van de Peer Y."/>
            <person name="Podila G.K."/>
            <person name="Polle A."/>
            <person name="Pukkila P.J."/>
            <person name="Richardson P.M."/>
            <person name="Rouze P."/>
            <person name="Sanders I.R."/>
            <person name="Stajich J.E."/>
            <person name="Tunlid A."/>
            <person name="Tuskan G."/>
            <person name="Grigoriev I.V."/>
        </authorList>
    </citation>
    <scope>NUCLEOTIDE SEQUENCE [LARGE SCALE GENOMIC DNA]</scope>
    <source>
        <strain evidence="2">S238N-H82 / ATCC MYA-4686</strain>
    </source>
</reference>